<dbReference type="Pfam" id="PF02687">
    <property type="entry name" value="FtsX"/>
    <property type="match status" value="2"/>
</dbReference>
<feature type="transmembrane region" description="Helical" evidence="6">
    <location>
        <begin position="284"/>
        <end position="306"/>
    </location>
</feature>
<keyword evidence="10" id="KW-1185">Reference proteome</keyword>
<evidence type="ECO:0000256" key="1">
    <source>
        <dbReference type="ARBA" id="ARBA00004651"/>
    </source>
</evidence>
<organism evidence="9 10">
    <name type="scientific">Dyadobacter soli</name>
    <dbReference type="NCBI Taxonomy" id="659014"/>
    <lineage>
        <taxon>Bacteria</taxon>
        <taxon>Pseudomonadati</taxon>
        <taxon>Bacteroidota</taxon>
        <taxon>Cytophagia</taxon>
        <taxon>Cytophagales</taxon>
        <taxon>Spirosomataceae</taxon>
        <taxon>Dyadobacter</taxon>
    </lineage>
</organism>
<dbReference type="GO" id="GO:0022857">
    <property type="term" value="F:transmembrane transporter activity"/>
    <property type="evidence" value="ECO:0007669"/>
    <property type="project" value="TreeGrafter"/>
</dbReference>
<keyword evidence="3 6" id="KW-0812">Transmembrane</keyword>
<reference evidence="10" key="1">
    <citation type="submission" date="2016-10" db="EMBL/GenBank/DDBJ databases">
        <authorList>
            <person name="Varghese N."/>
            <person name="Submissions S."/>
        </authorList>
    </citation>
    <scope>NUCLEOTIDE SEQUENCE [LARGE SCALE GENOMIC DNA]</scope>
    <source>
        <strain evidence="10">DSM 25329</strain>
    </source>
</reference>
<dbReference type="InterPro" id="IPR025857">
    <property type="entry name" value="MacB_PCD"/>
</dbReference>
<evidence type="ECO:0000313" key="9">
    <source>
        <dbReference type="EMBL" id="SDF01441.1"/>
    </source>
</evidence>
<sequence length="792" mass="87894">MLKSYLKISWRSLIKDRQFTLLNLLGLSTGLACTLLIYLWVTDELRVDKHNVKDAHLYQVMVNQPHEDGMKTGGHTPGLLADALKAEMPEVALATTVVPAEWFSNKGIISAGETKLKAGGQFVSKDYFDVFTCPFTQGDAQAVAGDNNTLALSEEMAEKLFGTQQNVVGKAVKWEEGEFSGLYRVGGVFKSNPRNASNQFDILFNFEQFKARRPGMEKWGNSDPNTFVILKSGTDLALFNDKIRHFLKSKSKDNDTQLFAIRYSDKYLHGQFENGVQRGGRITYVRLFSVIAVFILVIACINFMNLSTARASGRMKEVGIKKVVGALRSSLIMQHLSESLMLTFVALLAAVGLVMLLLPEFNSITGKQITLSPDPALISAALAITLVTGLLAGSYPALYLSGFDPVAVLKGKLRNTAGELLIRRGLVVFQFAVSVIFIVSVIVVYRQIQFIQNRNLGYNRDHIIHFEIPLEMDSLKLKAAEAFLGEVKNLPGVVNASSYYHNLTGQHGAISGFEWPGRPAGTDIEFSNLEVGYNFMETTGMTLREGRFFSQNQNASNEIIFNESAIKSMGLKDPVGKMVKFWGRERQIVGVVKDFNFESLYEPVKPCFFQMYPIMPNVMVKIQAGAEEQTIARVRKLFQDRHKGLVFDYQFLDENYKALYASERRVGVLSRYFAGLAIVISCLGLFGLAAFTAQRRQKEIGIRKVVGASVTNVVMMLSIDFIKLLVIALLVAFPLIGWLMHQWLDNFAFRIDLDAGIFITAAAGLALITLGTVGYQAVKAALLDPVKSLKGE</sequence>
<dbReference type="PROSITE" id="PS51257">
    <property type="entry name" value="PROKAR_LIPOPROTEIN"/>
    <property type="match status" value="1"/>
</dbReference>
<dbReference type="RefSeq" id="WP_176884995.1">
    <property type="nucleotide sequence ID" value="NZ_FNAN01000008.1"/>
</dbReference>
<gene>
    <name evidence="9" type="ORF">SAMN04487996_108202</name>
</gene>
<evidence type="ECO:0000256" key="5">
    <source>
        <dbReference type="ARBA" id="ARBA00023136"/>
    </source>
</evidence>
<evidence type="ECO:0000256" key="3">
    <source>
        <dbReference type="ARBA" id="ARBA00022692"/>
    </source>
</evidence>
<accession>A0A1G7HM33</accession>
<dbReference type="Pfam" id="PF12704">
    <property type="entry name" value="MacB_PCD"/>
    <property type="match status" value="2"/>
</dbReference>
<name>A0A1G7HM33_9BACT</name>
<dbReference type="GO" id="GO:0005886">
    <property type="term" value="C:plasma membrane"/>
    <property type="evidence" value="ECO:0007669"/>
    <property type="project" value="UniProtKB-SubCell"/>
</dbReference>
<evidence type="ECO:0000256" key="2">
    <source>
        <dbReference type="ARBA" id="ARBA00022475"/>
    </source>
</evidence>
<dbReference type="InterPro" id="IPR050250">
    <property type="entry name" value="Macrolide_Exporter_MacB"/>
</dbReference>
<dbReference type="PANTHER" id="PTHR30572">
    <property type="entry name" value="MEMBRANE COMPONENT OF TRANSPORTER-RELATED"/>
    <property type="match status" value="1"/>
</dbReference>
<feature type="transmembrane region" description="Helical" evidence="6">
    <location>
        <begin position="421"/>
        <end position="445"/>
    </location>
</feature>
<keyword evidence="5 6" id="KW-0472">Membrane</keyword>
<evidence type="ECO:0000256" key="6">
    <source>
        <dbReference type="SAM" id="Phobius"/>
    </source>
</evidence>
<keyword evidence="2" id="KW-1003">Cell membrane</keyword>
<feature type="transmembrane region" description="Helical" evidence="6">
    <location>
        <begin position="21"/>
        <end position="41"/>
    </location>
</feature>
<dbReference type="STRING" id="659014.SAMN04487996_108202"/>
<feature type="domain" description="MacB-like periplasmic core" evidence="8">
    <location>
        <begin position="461"/>
        <end position="635"/>
    </location>
</feature>
<dbReference type="InterPro" id="IPR003838">
    <property type="entry name" value="ABC3_permease_C"/>
</dbReference>
<dbReference type="EMBL" id="FNAN01000008">
    <property type="protein sequence ID" value="SDF01441.1"/>
    <property type="molecule type" value="Genomic_DNA"/>
</dbReference>
<dbReference type="PANTHER" id="PTHR30572:SF18">
    <property type="entry name" value="ABC-TYPE MACROLIDE FAMILY EXPORT SYSTEM PERMEASE COMPONENT 2"/>
    <property type="match status" value="1"/>
</dbReference>
<feature type="transmembrane region" description="Helical" evidence="6">
    <location>
        <begin position="713"/>
        <end position="736"/>
    </location>
</feature>
<dbReference type="AlphaFoldDB" id="A0A1G7HM33"/>
<dbReference type="Proteomes" id="UP000198748">
    <property type="component" value="Unassembled WGS sequence"/>
</dbReference>
<feature type="transmembrane region" description="Helical" evidence="6">
    <location>
        <begin position="756"/>
        <end position="778"/>
    </location>
</feature>
<feature type="domain" description="ABC3 transporter permease C-terminal" evidence="7">
    <location>
        <begin position="673"/>
        <end position="781"/>
    </location>
</feature>
<keyword evidence="4 6" id="KW-1133">Transmembrane helix</keyword>
<comment type="subcellular location">
    <subcellularLocation>
        <location evidence="1">Cell membrane</location>
        <topology evidence="1">Multi-pass membrane protein</topology>
    </subcellularLocation>
</comment>
<evidence type="ECO:0000256" key="4">
    <source>
        <dbReference type="ARBA" id="ARBA00022989"/>
    </source>
</evidence>
<proteinExistence type="predicted"/>
<feature type="domain" description="MacB-like periplasmic core" evidence="8">
    <location>
        <begin position="20"/>
        <end position="245"/>
    </location>
</feature>
<evidence type="ECO:0000259" key="8">
    <source>
        <dbReference type="Pfam" id="PF12704"/>
    </source>
</evidence>
<feature type="transmembrane region" description="Helical" evidence="6">
    <location>
        <begin position="378"/>
        <end position="400"/>
    </location>
</feature>
<evidence type="ECO:0000259" key="7">
    <source>
        <dbReference type="Pfam" id="PF02687"/>
    </source>
</evidence>
<feature type="domain" description="ABC3 transporter permease C-terminal" evidence="7">
    <location>
        <begin position="290"/>
        <end position="403"/>
    </location>
</feature>
<protein>
    <submittedName>
        <fullName evidence="9">Duplicated orphan permease</fullName>
    </submittedName>
</protein>
<feature type="transmembrane region" description="Helical" evidence="6">
    <location>
        <begin position="340"/>
        <end position="358"/>
    </location>
</feature>
<feature type="transmembrane region" description="Helical" evidence="6">
    <location>
        <begin position="672"/>
        <end position="693"/>
    </location>
</feature>
<evidence type="ECO:0000313" key="10">
    <source>
        <dbReference type="Proteomes" id="UP000198748"/>
    </source>
</evidence>